<keyword evidence="1" id="KW-1133">Transmembrane helix</keyword>
<sequence>MEGGSYFGGGGSLEVKVLYVRVSYCPLDGNPDSLVVRFPSRTIDKYLEVNGARIPPSEEISLALRRDRMDTESVEVTYVGTDHLHVVGSVGFEVVDKEEVLLSGVLQKVEKKSSSTNKAGSVVWNMECNCALGSAGCVFTRGRHEYFLTPPTMEICVVGSHSGSPIILTRTVHLMARRRVTRCGMLDAIPEDEECHRSQNRAATDSEVDASDTIQASNENQELGLSKFFLPEATGYGENEDGEMSWFNAGVRVGVGIGLGMCLGVGIGVGLMVRTYQATTRSFRRRLF</sequence>
<dbReference type="PANTHER" id="PTHR37244:SF1">
    <property type="entry name" value="NADP-SPECIFIC GLUTAMATE DEHYDROGENASE"/>
    <property type="match status" value="1"/>
</dbReference>
<keyword evidence="1" id="KW-0472">Membrane</keyword>
<dbReference type="Gramene" id="EFJ32462">
    <property type="protein sequence ID" value="EFJ32462"/>
    <property type="gene ID" value="SELMODRAFT_230931"/>
</dbReference>
<keyword evidence="3" id="KW-1185">Reference proteome</keyword>
<gene>
    <name evidence="2" type="ORF">SELMODRAFT_230931</name>
</gene>
<dbReference type="AlphaFoldDB" id="D8R5C1"/>
<evidence type="ECO:0000313" key="2">
    <source>
        <dbReference type="EMBL" id="EFJ32462.1"/>
    </source>
</evidence>
<keyword evidence="1" id="KW-0812">Transmembrane</keyword>
<dbReference type="HOGENOM" id="CLU_080009_0_0_1"/>
<dbReference type="eggNOG" id="ENOG502QQ72">
    <property type="taxonomic scope" value="Eukaryota"/>
</dbReference>
<proteinExistence type="predicted"/>
<evidence type="ECO:0000256" key="1">
    <source>
        <dbReference type="SAM" id="Phobius"/>
    </source>
</evidence>
<dbReference type="OrthoDB" id="2016101at2759"/>
<organism evidence="3">
    <name type="scientific">Selaginella moellendorffii</name>
    <name type="common">Spikemoss</name>
    <dbReference type="NCBI Taxonomy" id="88036"/>
    <lineage>
        <taxon>Eukaryota</taxon>
        <taxon>Viridiplantae</taxon>
        <taxon>Streptophyta</taxon>
        <taxon>Embryophyta</taxon>
        <taxon>Tracheophyta</taxon>
        <taxon>Lycopodiopsida</taxon>
        <taxon>Selaginellales</taxon>
        <taxon>Selaginellaceae</taxon>
        <taxon>Selaginella</taxon>
    </lineage>
</organism>
<dbReference type="STRING" id="88036.D8R5C1"/>
<evidence type="ECO:0008006" key="4">
    <source>
        <dbReference type="Google" id="ProtNLM"/>
    </source>
</evidence>
<dbReference type="Proteomes" id="UP000001514">
    <property type="component" value="Unassembled WGS sequence"/>
</dbReference>
<accession>D8R5C1</accession>
<evidence type="ECO:0000313" key="3">
    <source>
        <dbReference type="Proteomes" id="UP000001514"/>
    </source>
</evidence>
<dbReference type="GO" id="GO:0004617">
    <property type="term" value="F:phosphoglycerate dehydrogenase activity"/>
    <property type="evidence" value="ECO:0000318"/>
    <property type="project" value="GO_Central"/>
</dbReference>
<name>D8R5C1_SELML</name>
<dbReference type="EMBL" id="GL377572">
    <property type="protein sequence ID" value="EFJ32462.1"/>
    <property type="molecule type" value="Genomic_DNA"/>
</dbReference>
<reference evidence="2 3" key="1">
    <citation type="journal article" date="2011" name="Science">
        <title>The Selaginella genome identifies genetic changes associated with the evolution of vascular plants.</title>
        <authorList>
            <person name="Banks J.A."/>
            <person name="Nishiyama T."/>
            <person name="Hasebe M."/>
            <person name="Bowman J.L."/>
            <person name="Gribskov M."/>
            <person name="dePamphilis C."/>
            <person name="Albert V.A."/>
            <person name="Aono N."/>
            <person name="Aoyama T."/>
            <person name="Ambrose B.A."/>
            <person name="Ashton N.W."/>
            <person name="Axtell M.J."/>
            <person name="Barker E."/>
            <person name="Barker M.S."/>
            <person name="Bennetzen J.L."/>
            <person name="Bonawitz N.D."/>
            <person name="Chapple C."/>
            <person name="Cheng C."/>
            <person name="Correa L.G."/>
            <person name="Dacre M."/>
            <person name="DeBarry J."/>
            <person name="Dreyer I."/>
            <person name="Elias M."/>
            <person name="Engstrom E.M."/>
            <person name="Estelle M."/>
            <person name="Feng L."/>
            <person name="Finet C."/>
            <person name="Floyd S.K."/>
            <person name="Frommer W.B."/>
            <person name="Fujita T."/>
            <person name="Gramzow L."/>
            <person name="Gutensohn M."/>
            <person name="Harholt J."/>
            <person name="Hattori M."/>
            <person name="Heyl A."/>
            <person name="Hirai T."/>
            <person name="Hiwatashi Y."/>
            <person name="Ishikawa M."/>
            <person name="Iwata M."/>
            <person name="Karol K.G."/>
            <person name="Koehler B."/>
            <person name="Kolukisaoglu U."/>
            <person name="Kubo M."/>
            <person name="Kurata T."/>
            <person name="Lalonde S."/>
            <person name="Li K."/>
            <person name="Li Y."/>
            <person name="Litt A."/>
            <person name="Lyons E."/>
            <person name="Manning G."/>
            <person name="Maruyama T."/>
            <person name="Michael T.P."/>
            <person name="Mikami K."/>
            <person name="Miyazaki S."/>
            <person name="Morinaga S."/>
            <person name="Murata T."/>
            <person name="Mueller-Roeber B."/>
            <person name="Nelson D.R."/>
            <person name="Obara M."/>
            <person name="Oguri Y."/>
            <person name="Olmstead R.G."/>
            <person name="Onodera N."/>
            <person name="Petersen B.L."/>
            <person name="Pils B."/>
            <person name="Prigge M."/>
            <person name="Rensing S.A."/>
            <person name="Riano-Pachon D.M."/>
            <person name="Roberts A.W."/>
            <person name="Sato Y."/>
            <person name="Scheller H.V."/>
            <person name="Schulz B."/>
            <person name="Schulz C."/>
            <person name="Shakirov E.V."/>
            <person name="Shibagaki N."/>
            <person name="Shinohara N."/>
            <person name="Shippen D.E."/>
            <person name="Soerensen I."/>
            <person name="Sotooka R."/>
            <person name="Sugimoto N."/>
            <person name="Sugita M."/>
            <person name="Sumikawa N."/>
            <person name="Tanurdzic M."/>
            <person name="Theissen G."/>
            <person name="Ulvskov P."/>
            <person name="Wakazuki S."/>
            <person name="Weng J.K."/>
            <person name="Willats W.W."/>
            <person name="Wipf D."/>
            <person name="Wolf P.G."/>
            <person name="Yang L."/>
            <person name="Zimmer A.D."/>
            <person name="Zhu Q."/>
            <person name="Mitros T."/>
            <person name="Hellsten U."/>
            <person name="Loque D."/>
            <person name="Otillar R."/>
            <person name="Salamov A."/>
            <person name="Schmutz J."/>
            <person name="Shapiro H."/>
            <person name="Lindquist E."/>
            <person name="Lucas S."/>
            <person name="Rokhsar D."/>
            <person name="Grigoriev I.V."/>
        </authorList>
    </citation>
    <scope>NUCLEOTIDE SEQUENCE [LARGE SCALE GENOMIC DNA]</scope>
</reference>
<dbReference type="KEGG" id="smo:SELMODRAFT_230931"/>
<protein>
    <recommendedName>
        <fullName evidence="4">Erythronate-4-phosphate dehydrogenase family protein</fullName>
    </recommendedName>
</protein>
<feature type="transmembrane region" description="Helical" evidence="1">
    <location>
        <begin position="253"/>
        <end position="276"/>
    </location>
</feature>
<dbReference type="InParanoid" id="D8R5C1"/>
<dbReference type="PANTHER" id="PTHR37244">
    <property type="entry name" value="NADP-SPECIFIC GLUTAMATE DEHYDROGENASE"/>
    <property type="match status" value="1"/>
</dbReference>
<dbReference type="FunCoup" id="D8R5C1">
    <property type="interactions" value="52"/>
</dbReference>